<dbReference type="GO" id="GO:0003676">
    <property type="term" value="F:nucleic acid binding"/>
    <property type="evidence" value="ECO:0007669"/>
    <property type="project" value="InterPro"/>
</dbReference>
<dbReference type="GO" id="GO:0008270">
    <property type="term" value="F:zinc ion binding"/>
    <property type="evidence" value="ECO:0007669"/>
    <property type="project" value="UniProtKB-KW"/>
</dbReference>
<organism evidence="4">
    <name type="scientific">Tanacetum cinerariifolium</name>
    <name type="common">Dalmatian daisy</name>
    <name type="synonym">Chrysanthemum cinerariifolium</name>
    <dbReference type="NCBI Taxonomy" id="118510"/>
    <lineage>
        <taxon>Eukaryota</taxon>
        <taxon>Viridiplantae</taxon>
        <taxon>Streptophyta</taxon>
        <taxon>Embryophyta</taxon>
        <taxon>Tracheophyta</taxon>
        <taxon>Spermatophyta</taxon>
        <taxon>Magnoliopsida</taxon>
        <taxon>eudicotyledons</taxon>
        <taxon>Gunneridae</taxon>
        <taxon>Pentapetalae</taxon>
        <taxon>asterids</taxon>
        <taxon>campanulids</taxon>
        <taxon>Asterales</taxon>
        <taxon>Asteraceae</taxon>
        <taxon>Asteroideae</taxon>
        <taxon>Anthemideae</taxon>
        <taxon>Anthemidinae</taxon>
        <taxon>Tanacetum</taxon>
    </lineage>
</organism>
<dbReference type="Pfam" id="PF00098">
    <property type="entry name" value="zf-CCHC"/>
    <property type="match status" value="1"/>
</dbReference>
<dbReference type="AlphaFoldDB" id="A0A699HC07"/>
<evidence type="ECO:0000256" key="2">
    <source>
        <dbReference type="SAM" id="MobiDB-lite"/>
    </source>
</evidence>
<accession>A0A699HC07</accession>
<dbReference type="InterPro" id="IPR001878">
    <property type="entry name" value="Znf_CCHC"/>
</dbReference>
<evidence type="ECO:0000313" key="4">
    <source>
        <dbReference type="EMBL" id="GEX99833.1"/>
    </source>
</evidence>
<dbReference type="PROSITE" id="PS50158">
    <property type="entry name" value="ZF_CCHC"/>
    <property type="match status" value="1"/>
</dbReference>
<dbReference type="EMBL" id="BKCJ010144460">
    <property type="protein sequence ID" value="GEX99833.1"/>
    <property type="molecule type" value="Genomic_DNA"/>
</dbReference>
<name>A0A699HC07_TANCI</name>
<feature type="region of interest" description="Disordered" evidence="2">
    <location>
        <begin position="177"/>
        <end position="217"/>
    </location>
</feature>
<feature type="domain" description="CCHC-type" evidence="3">
    <location>
        <begin position="42"/>
        <end position="56"/>
    </location>
</feature>
<reference evidence="4" key="1">
    <citation type="journal article" date="2019" name="Sci. Rep.">
        <title>Draft genome of Tanacetum cinerariifolium, the natural source of mosquito coil.</title>
        <authorList>
            <person name="Yamashiro T."/>
            <person name="Shiraishi A."/>
            <person name="Satake H."/>
            <person name="Nakayama K."/>
        </authorList>
    </citation>
    <scope>NUCLEOTIDE SEQUENCE</scope>
</reference>
<evidence type="ECO:0000259" key="3">
    <source>
        <dbReference type="PROSITE" id="PS50158"/>
    </source>
</evidence>
<gene>
    <name evidence="4" type="ORF">Tci_371808</name>
</gene>
<sequence length="259" mass="28754">MAAGQKKPAAQWTADEKKAANLDQRLKSLIMFSNAKATDQNKCHKCGKKGHFARDCWSNTSIPLYQSPFQPKLLHSSENKPEIRNTKDFEAKYNKVKAKLALFSSSASAPSSFSSKNKCLIAELYYWDKEEVSSNDEETEVKALMAFTNEERTSVGKESARNGEWTKITIKKDNSDMSITSSNLHKSSEAEDYTLPNHNTDEVPSKKSQKNTTDPSVVVSNSLAFDYDLADESSVCGTPLLLLKKLDGAEPSSRPKTVN</sequence>
<keyword evidence="1" id="KW-0479">Metal-binding</keyword>
<dbReference type="SMART" id="SM00343">
    <property type="entry name" value="ZnF_C2HC"/>
    <property type="match status" value="1"/>
</dbReference>
<dbReference type="Gene3D" id="4.10.60.10">
    <property type="entry name" value="Zinc finger, CCHC-type"/>
    <property type="match status" value="1"/>
</dbReference>
<proteinExistence type="predicted"/>
<keyword evidence="1" id="KW-0862">Zinc</keyword>
<evidence type="ECO:0000256" key="1">
    <source>
        <dbReference type="PROSITE-ProRule" id="PRU00047"/>
    </source>
</evidence>
<dbReference type="SUPFAM" id="SSF57756">
    <property type="entry name" value="Retrovirus zinc finger-like domains"/>
    <property type="match status" value="1"/>
</dbReference>
<keyword evidence="1" id="KW-0863">Zinc-finger</keyword>
<protein>
    <recommendedName>
        <fullName evidence="3">CCHC-type domain-containing protein</fullName>
    </recommendedName>
</protein>
<comment type="caution">
    <text evidence="4">The sequence shown here is derived from an EMBL/GenBank/DDBJ whole genome shotgun (WGS) entry which is preliminary data.</text>
</comment>
<dbReference type="InterPro" id="IPR036875">
    <property type="entry name" value="Znf_CCHC_sf"/>
</dbReference>